<dbReference type="EMBL" id="CP029553">
    <property type="protein sequence ID" value="AWN49479.1"/>
    <property type="molecule type" value="Genomic_DNA"/>
</dbReference>
<gene>
    <name evidence="3" type="ORF">DK419_26670</name>
</gene>
<evidence type="ECO:0000313" key="4">
    <source>
        <dbReference type="Proteomes" id="UP000245444"/>
    </source>
</evidence>
<protein>
    <recommendedName>
        <fullName evidence="2">DUF927 domain-containing protein</fullName>
    </recommendedName>
</protein>
<dbReference type="KEGG" id="mtea:DK419_26670"/>
<dbReference type="RefSeq" id="WP_109961747.1">
    <property type="nucleotide sequence ID" value="NZ_CP029553.1"/>
</dbReference>
<feature type="region of interest" description="Disordered" evidence="1">
    <location>
        <begin position="12"/>
        <end position="34"/>
    </location>
</feature>
<dbReference type="OrthoDB" id="784829at2"/>
<dbReference type="Pfam" id="PF06048">
    <property type="entry name" value="DUF927"/>
    <property type="match status" value="1"/>
</dbReference>
<dbReference type="Proteomes" id="UP000245444">
    <property type="component" value="Chromosome"/>
</dbReference>
<proteinExistence type="predicted"/>
<evidence type="ECO:0000313" key="3">
    <source>
        <dbReference type="EMBL" id="AWN49479.1"/>
    </source>
</evidence>
<evidence type="ECO:0000259" key="2">
    <source>
        <dbReference type="Pfam" id="PF06048"/>
    </source>
</evidence>
<sequence length="597" mass="63474">MTDDPFAAEMARLGPVDLDGAPEAPQRQEATGIRWPNGFRMRSSGLWFDPAGDEEPMRLSGPFRVPGLARDPAGAGWAVTIEWQDRDERRHRGFISHADLIGDGTEWLRPLVDAGLPISIGRKPLGLLKRALYELDCQARVRLVRRSGWFNSVFVLPARTIGTADGEEVIFEGRVDAARYAEAGALEEWVSAVAAPAAGNSRLLLALSVAFAGPIADLLQDEGGGVNLKGPSSVGKSTLLVAAGSVWGGGARSGFVQTWRATGNGLESVAKAHSGTVLILDELGELEAREAGSTAYLLVNGQGKARATKEAELRARHEWRVMLLSAGEVGLADKISETGKRARAGQLVRLVDVPADAGHGLGIFDHTSGGEPAAFANGIKAAALRSYGTAGPSFVEALARNPDGTASAARRMIAEVTKRLLADLPEADGQASRSAHRFALIAVAGEMARVALQLPWAEGEVERAIRICFDAWRSARGGDGPGELVAALDAIRSAIERHGEARFRNLEGVEPSSAPIRDLLGYRLSRDGVLVYAFTATGWSETLAGVADPKSVVGMLFERGLLLTGKDRTHRHFVKVDGRSVPTYAVRASALFDAEAP</sequence>
<accession>A0A2U8WTD6</accession>
<dbReference type="InterPro" id="IPR009270">
    <property type="entry name" value="DUF927"/>
</dbReference>
<organism evidence="3 4">
    <name type="scientific">Methylobacterium terrae</name>
    <dbReference type="NCBI Taxonomy" id="2202827"/>
    <lineage>
        <taxon>Bacteria</taxon>
        <taxon>Pseudomonadati</taxon>
        <taxon>Pseudomonadota</taxon>
        <taxon>Alphaproteobacteria</taxon>
        <taxon>Hyphomicrobiales</taxon>
        <taxon>Methylobacteriaceae</taxon>
        <taxon>Methylobacterium</taxon>
    </lineage>
</organism>
<name>A0A2U8WTD6_9HYPH</name>
<evidence type="ECO:0000256" key="1">
    <source>
        <dbReference type="SAM" id="MobiDB-lite"/>
    </source>
</evidence>
<dbReference type="AlphaFoldDB" id="A0A2U8WTD6"/>
<keyword evidence="4" id="KW-1185">Reference proteome</keyword>
<feature type="domain" description="DUF927" evidence="2">
    <location>
        <begin position="39"/>
        <end position="316"/>
    </location>
</feature>
<reference evidence="3 4" key="1">
    <citation type="submission" date="2018-05" db="EMBL/GenBank/DDBJ databases">
        <title>Complete Genome Sequence of Methylobacterium sp. 17Sr1-28.</title>
        <authorList>
            <person name="Srinivasan S."/>
        </authorList>
    </citation>
    <scope>NUCLEOTIDE SEQUENCE [LARGE SCALE GENOMIC DNA]</scope>
    <source>
        <strain evidence="3 4">17Sr1-28</strain>
    </source>
</reference>